<reference evidence="2 3" key="1">
    <citation type="submission" date="2013-02" db="EMBL/GenBank/DDBJ databases">
        <title>Genome sequence of Candida maltosa Xu316, a potential industrial strain for xylitol and ethanol production.</title>
        <authorList>
            <person name="Yu J."/>
            <person name="Wang Q."/>
            <person name="Geng X."/>
            <person name="Bao W."/>
            <person name="He P."/>
            <person name="Cai J."/>
        </authorList>
    </citation>
    <scope>NUCLEOTIDE SEQUENCE [LARGE SCALE GENOMIC DNA]</scope>
    <source>
        <strain evidence="3">Xu316</strain>
    </source>
</reference>
<dbReference type="OMA" id="QGYWRCL"/>
<gene>
    <name evidence="2" type="ORF">G210_0792</name>
</gene>
<feature type="region of interest" description="Disordered" evidence="1">
    <location>
        <begin position="1"/>
        <end position="20"/>
    </location>
</feature>
<keyword evidence="3" id="KW-1185">Reference proteome</keyword>
<dbReference type="OrthoDB" id="4044171at2759"/>
<dbReference type="InterPro" id="IPR035187">
    <property type="entry name" value="Mpm1"/>
</dbReference>
<proteinExistence type="predicted"/>
<dbReference type="Pfam" id="PF17234">
    <property type="entry name" value="MPM1"/>
    <property type="match status" value="1"/>
</dbReference>
<dbReference type="AlphaFoldDB" id="M3J951"/>
<dbReference type="Proteomes" id="UP000011777">
    <property type="component" value="Unassembled WGS sequence"/>
</dbReference>
<dbReference type="HOGENOM" id="CLU_744170_0_0_1"/>
<sequence length="316" mass="36616">MSNKKDQSLDTTNDNHTNDSTKDLVESFDDFVSNLGVLTDSIYDVSKQVGRNINEKTRDFTQAWFPRKNNDENVFNYPSFYQDRSYFEEDNQSHPIFGELWNVFPLKQFGDFTGSFQSGSTPFGYYSYKGPSIRYYHECLDKKGQSVWDEQGYWRCLFPNSEVPIELLNFKNKYLKGEILTKDDFTNAMKDNVQAAKDGVIDLKDQGIFFNSYDKFLGWKHTQYEEQVEKRKQELKNQLSKAKEHSGDSDFKRTVVSTSMTSNRYTDSETNEVKLVKVKTECDAEGNCIVTKTTKSKPIGALTWANVEENVEHVNK</sequence>
<dbReference type="eggNOG" id="ENOG502S90H">
    <property type="taxonomic scope" value="Eukaryota"/>
</dbReference>
<organism evidence="2 3">
    <name type="scientific">Candida maltosa (strain Xu316)</name>
    <name type="common">Yeast</name>
    <dbReference type="NCBI Taxonomy" id="1245528"/>
    <lineage>
        <taxon>Eukaryota</taxon>
        <taxon>Fungi</taxon>
        <taxon>Dikarya</taxon>
        <taxon>Ascomycota</taxon>
        <taxon>Saccharomycotina</taxon>
        <taxon>Pichiomycetes</taxon>
        <taxon>Debaryomycetaceae</taxon>
        <taxon>Candida/Lodderomyces clade</taxon>
        <taxon>Candida</taxon>
    </lineage>
</organism>
<evidence type="ECO:0008006" key="4">
    <source>
        <dbReference type="Google" id="ProtNLM"/>
    </source>
</evidence>
<accession>M3J951</accession>
<name>M3J951_CANMX</name>
<evidence type="ECO:0000313" key="2">
    <source>
        <dbReference type="EMBL" id="EMG48618.1"/>
    </source>
</evidence>
<evidence type="ECO:0000313" key="3">
    <source>
        <dbReference type="Proteomes" id="UP000011777"/>
    </source>
</evidence>
<dbReference type="EMBL" id="AOGT01001027">
    <property type="protein sequence ID" value="EMG48618.1"/>
    <property type="molecule type" value="Genomic_DNA"/>
</dbReference>
<comment type="caution">
    <text evidence="2">The sequence shown here is derived from an EMBL/GenBank/DDBJ whole genome shotgun (WGS) entry which is preliminary data.</text>
</comment>
<evidence type="ECO:0000256" key="1">
    <source>
        <dbReference type="SAM" id="MobiDB-lite"/>
    </source>
</evidence>
<protein>
    <recommendedName>
        <fullName evidence="4">Mitochondrial peculiar membrane protein</fullName>
    </recommendedName>
</protein>